<comment type="caution">
    <text evidence="2">The sequence shown here is derived from an EMBL/GenBank/DDBJ whole genome shotgun (WGS) entry which is preliminary data.</text>
</comment>
<dbReference type="SUPFAM" id="SSF48452">
    <property type="entry name" value="TPR-like"/>
    <property type="match status" value="1"/>
</dbReference>
<name>A0ABY1WS14_9GAMM</name>
<dbReference type="RefSeq" id="WP_130566582.1">
    <property type="nucleotide sequence ID" value="NZ_SHLY01000002.1"/>
</dbReference>
<reference evidence="3" key="1">
    <citation type="submission" date="2019-02" db="EMBL/GenBank/DDBJ databases">
        <title>Draft genome sequence of Muricauda sp. 176CP4-71.</title>
        <authorList>
            <person name="Park J.-S."/>
        </authorList>
    </citation>
    <scope>NUCLEOTIDE SEQUENCE [LARGE SCALE GENOMIC DNA]</scope>
    <source>
        <strain evidence="3">176GS2-150</strain>
    </source>
</reference>
<sequence>MANAFMGSHNIKSRSRLFLILTLLSPVIFFVLLELILRAVGFGHTYPLFVDAKGMPGYLQASDQVIKRYFNDPKQAPNVSIDTIYFKKEKPAATFRVVVQGGSSAAGFPYGRWGGLAGMLNDRLEASFPDKDIEVITTAMSAVNSYTMLDLVDEIIAIQPDAVLIYAGHNEYIGVMGAGSALTSAQSHGAKLLFLKLKDLRIYQLMQRVMGLFSPAPPAAQGGAARSTLMAKAAANREIPYQSEIFDQGQQQFASNLQLILSKYQQANIPVMLGTLASNEGDQKPFVSDPTKESTTAWQQKWQVYEQAMADGQYPNALAAASQLAQQFDTANSWFAVGQALLASGENEAARNALLAAKDRDQLRFRAPEEMNTIIKNVAEQFSAPLVDVQQYFVMHSKDGIIGNSLMLEHLHPNKRGYFLLAESYFNTMKKTALLQDWSQAQPSAKAWREVPITEVDAILADYKIATLKADFPFTATPYKVSFPTPNDTVTQLALARQSGQQGWIANMQSLLGYYRQQQDHPQALIVARMLAQAFPSQHGPQFASGMLFLGLKEYPRAIKYLHKALALEPRNSEARKALIYALANTGASQQANAELEILQQQLGNDPVIKSLERTIQAAKQ</sequence>
<dbReference type="InterPro" id="IPR019734">
    <property type="entry name" value="TPR_rpt"/>
</dbReference>
<dbReference type="InterPro" id="IPR011990">
    <property type="entry name" value="TPR-like_helical_dom_sf"/>
</dbReference>
<organism evidence="2 3">
    <name type="scientific">Corallincola spongiicola</name>
    <dbReference type="NCBI Taxonomy" id="2520508"/>
    <lineage>
        <taxon>Bacteria</taxon>
        <taxon>Pseudomonadati</taxon>
        <taxon>Pseudomonadota</taxon>
        <taxon>Gammaproteobacteria</taxon>
        <taxon>Alteromonadales</taxon>
        <taxon>Psychromonadaceae</taxon>
        <taxon>Corallincola</taxon>
    </lineage>
</organism>
<gene>
    <name evidence="2" type="ORF">EXY25_09715</name>
</gene>
<proteinExistence type="predicted"/>
<dbReference type="Proteomes" id="UP000292544">
    <property type="component" value="Unassembled WGS sequence"/>
</dbReference>
<dbReference type="SUPFAM" id="SSF52266">
    <property type="entry name" value="SGNH hydrolase"/>
    <property type="match status" value="1"/>
</dbReference>
<dbReference type="PANTHER" id="PTHR30383">
    <property type="entry name" value="THIOESTERASE 1/PROTEASE 1/LYSOPHOSPHOLIPASE L1"/>
    <property type="match status" value="1"/>
</dbReference>
<keyword evidence="3" id="KW-1185">Reference proteome</keyword>
<keyword evidence="1" id="KW-0802">TPR repeat</keyword>
<dbReference type="PANTHER" id="PTHR30383:SF5">
    <property type="entry name" value="SGNH HYDROLASE-TYPE ESTERASE DOMAIN-CONTAINING PROTEIN"/>
    <property type="match status" value="1"/>
</dbReference>
<feature type="repeat" description="TPR" evidence="1">
    <location>
        <begin position="539"/>
        <end position="572"/>
    </location>
</feature>
<dbReference type="Gene3D" id="1.25.40.10">
    <property type="entry name" value="Tetratricopeptide repeat domain"/>
    <property type="match status" value="1"/>
</dbReference>
<dbReference type="Pfam" id="PF14559">
    <property type="entry name" value="TPR_19"/>
    <property type="match status" value="1"/>
</dbReference>
<dbReference type="PROSITE" id="PS50005">
    <property type="entry name" value="TPR"/>
    <property type="match status" value="1"/>
</dbReference>
<evidence type="ECO:0000313" key="2">
    <source>
        <dbReference type="EMBL" id="TAA47489.1"/>
    </source>
</evidence>
<dbReference type="EMBL" id="SHLY01000002">
    <property type="protein sequence ID" value="TAA47489.1"/>
    <property type="molecule type" value="Genomic_DNA"/>
</dbReference>
<dbReference type="Gene3D" id="3.40.50.1110">
    <property type="entry name" value="SGNH hydrolase"/>
    <property type="match status" value="1"/>
</dbReference>
<dbReference type="InterPro" id="IPR051532">
    <property type="entry name" value="Ester_Hydrolysis_Enzymes"/>
</dbReference>
<evidence type="ECO:0000313" key="3">
    <source>
        <dbReference type="Proteomes" id="UP000292544"/>
    </source>
</evidence>
<evidence type="ECO:0000256" key="1">
    <source>
        <dbReference type="PROSITE-ProRule" id="PRU00339"/>
    </source>
</evidence>
<dbReference type="InterPro" id="IPR036514">
    <property type="entry name" value="SGNH_hydro_sf"/>
</dbReference>
<accession>A0ABY1WS14</accession>
<protein>
    <submittedName>
        <fullName evidence="2">Tetratricopeptide repeat protein</fullName>
    </submittedName>
</protein>